<feature type="region of interest" description="Disordered" evidence="1">
    <location>
        <begin position="138"/>
        <end position="180"/>
    </location>
</feature>
<evidence type="ECO:0000313" key="3">
    <source>
        <dbReference type="Proteomes" id="UP000179136"/>
    </source>
</evidence>
<dbReference type="EMBL" id="MFMW01000008">
    <property type="protein sequence ID" value="OGG87538.1"/>
    <property type="molecule type" value="Genomic_DNA"/>
</dbReference>
<protein>
    <recommendedName>
        <fullName evidence="4">Antitoxin</fullName>
    </recommendedName>
</protein>
<accession>A0A1F6FNV0</accession>
<evidence type="ECO:0008006" key="4">
    <source>
        <dbReference type="Google" id="ProtNLM"/>
    </source>
</evidence>
<proteinExistence type="predicted"/>
<evidence type="ECO:0000256" key="1">
    <source>
        <dbReference type="SAM" id="MobiDB-lite"/>
    </source>
</evidence>
<organism evidence="2 3">
    <name type="scientific">Candidatus Kuenenbacteria bacterium RIFCSPHIGHO2_02_FULL_39_13</name>
    <dbReference type="NCBI Taxonomy" id="1798561"/>
    <lineage>
        <taxon>Bacteria</taxon>
        <taxon>Candidatus Kueneniibacteriota</taxon>
    </lineage>
</organism>
<sequence length="180" mass="20897">MNSQLDKILSVIKRFGGKVVVLKDDAEFVVTSLDEYSRLIEGEEKLSNLSESEMLDKINRDIAAWRAAQNKLNQKQNDEPCFLNEDDKNLDWDDSFDFDDDETDNINDFDFKEADDEDNKVRAKDILQKSERKNNFGYFNPIDLNNPLNDDTNDNSWLKLDNNDQDYADSEHIPPPPDIN</sequence>
<name>A0A1F6FNV0_9BACT</name>
<dbReference type="STRING" id="1798561.A3B87_03540"/>
<dbReference type="AlphaFoldDB" id="A0A1F6FNV0"/>
<comment type="caution">
    <text evidence="2">The sequence shown here is derived from an EMBL/GenBank/DDBJ whole genome shotgun (WGS) entry which is preliminary data.</text>
</comment>
<reference evidence="2 3" key="1">
    <citation type="journal article" date="2016" name="Nat. Commun.">
        <title>Thousands of microbial genomes shed light on interconnected biogeochemical processes in an aquifer system.</title>
        <authorList>
            <person name="Anantharaman K."/>
            <person name="Brown C.T."/>
            <person name="Hug L.A."/>
            <person name="Sharon I."/>
            <person name="Castelle C.J."/>
            <person name="Probst A.J."/>
            <person name="Thomas B.C."/>
            <person name="Singh A."/>
            <person name="Wilkins M.J."/>
            <person name="Karaoz U."/>
            <person name="Brodie E.L."/>
            <person name="Williams K.H."/>
            <person name="Hubbard S.S."/>
            <person name="Banfield J.F."/>
        </authorList>
    </citation>
    <scope>NUCLEOTIDE SEQUENCE [LARGE SCALE GENOMIC DNA]</scope>
</reference>
<gene>
    <name evidence="2" type="ORF">A3B87_03540</name>
</gene>
<dbReference type="Proteomes" id="UP000179136">
    <property type="component" value="Unassembled WGS sequence"/>
</dbReference>
<feature type="compositionally biased region" description="Low complexity" evidence="1">
    <location>
        <begin position="140"/>
        <end position="150"/>
    </location>
</feature>
<evidence type="ECO:0000313" key="2">
    <source>
        <dbReference type="EMBL" id="OGG87538.1"/>
    </source>
</evidence>